<dbReference type="PATRIC" id="fig|1608419.3.peg.725"/>
<keyword evidence="1" id="KW-0472">Membrane</keyword>
<reference evidence="2 3" key="2">
    <citation type="submission" date="2015-05" db="EMBL/GenBank/DDBJ databases">
        <title>Lifestyle Evolution in Cyanobacterial Symbionts of Sponges.</title>
        <authorList>
            <person name="Burgsdorf I."/>
            <person name="Slaby B.M."/>
            <person name="Handley K.M."/>
            <person name="Haber M."/>
            <person name="Blom J."/>
            <person name="Marshall C.W."/>
            <person name="Gilbert J.A."/>
            <person name="Hentschel U."/>
            <person name="Steindler L."/>
        </authorList>
    </citation>
    <scope>NUCLEOTIDE SEQUENCE [LARGE SCALE GENOMIC DNA]</scope>
    <source>
        <strain evidence="2">15L</strain>
    </source>
</reference>
<feature type="transmembrane region" description="Helical" evidence="1">
    <location>
        <begin position="53"/>
        <end position="71"/>
    </location>
</feature>
<evidence type="ECO:0000313" key="2">
    <source>
        <dbReference type="EMBL" id="KKZ11001.1"/>
    </source>
</evidence>
<gene>
    <name evidence="2" type="ORF">TQ37_07915</name>
</gene>
<evidence type="ECO:0000313" key="3">
    <source>
        <dbReference type="Proteomes" id="UP000035037"/>
    </source>
</evidence>
<dbReference type="AlphaFoldDB" id="A0A0G8ASZ6"/>
<protein>
    <submittedName>
        <fullName evidence="2">Uncharacterized protein</fullName>
    </submittedName>
</protein>
<organism evidence="2 3">
    <name type="scientific">Candidatus Synechococcus spongiarum 15L</name>
    <dbReference type="NCBI Taxonomy" id="1608419"/>
    <lineage>
        <taxon>Bacteria</taxon>
        <taxon>Bacillati</taxon>
        <taxon>Cyanobacteriota</taxon>
        <taxon>Cyanophyceae</taxon>
        <taxon>Synechococcales</taxon>
        <taxon>Synechococcaceae</taxon>
        <taxon>Synechococcus</taxon>
    </lineage>
</organism>
<dbReference type="Proteomes" id="UP000035037">
    <property type="component" value="Unassembled WGS sequence"/>
</dbReference>
<evidence type="ECO:0000256" key="1">
    <source>
        <dbReference type="SAM" id="Phobius"/>
    </source>
</evidence>
<accession>A0A0G8ASZ6</accession>
<reference evidence="2 3" key="1">
    <citation type="submission" date="2015-02" db="EMBL/GenBank/DDBJ databases">
        <authorList>
            <person name="Slaby B."/>
            <person name="Hentschel U."/>
        </authorList>
    </citation>
    <scope>NUCLEOTIDE SEQUENCE [LARGE SCALE GENOMIC DNA]</scope>
    <source>
        <strain evidence="2">15L</strain>
    </source>
</reference>
<keyword evidence="1" id="KW-0812">Transmembrane</keyword>
<comment type="caution">
    <text evidence="2">The sequence shown here is derived from an EMBL/GenBank/DDBJ whole genome shotgun (WGS) entry which is preliminary data.</text>
</comment>
<proteinExistence type="predicted"/>
<keyword evidence="1" id="KW-1133">Transmembrane helix</keyword>
<sequence>MNSLFPIVGNPVVVTDRERQLNQDFWARRGQVPRSRRLSSPRGRIRLQPRERIFVALGIAAAVGVVVMGALR</sequence>
<dbReference type="EMBL" id="JYFQ01000157">
    <property type="protein sequence ID" value="KKZ11001.1"/>
    <property type="molecule type" value="Genomic_DNA"/>
</dbReference>
<name>A0A0G8ASZ6_9SYNE</name>